<evidence type="ECO:0000313" key="2">
    <source>
        <dbReference type="Proteomes" id="UP001570846"/>
    </source>
</evidence>
<name>A0ABV4RF12_9BACT</name>
<evidence type="ECO:0000313" key="1">
    <source>
        <dbReference type="EMBL" id="MFA1771718.1"/>
    </source>
</evidence>
<dbReference type="RefSeq" id="WP_262713752.1">
    <property type="nucleotide sequence ID" value="NZ_BMMG01000006.1"/>
</dbReference>
<sequence>MTVPPKEETIRGGIILNHDLKVFPENKAKQVMEVTRRNDIN</sequence>
<comment type="caution">
    <text evidence="1">The sequence shown here is derived from an EMBL/GenBank/DDBJ whole genome shotgun (WGS) entry which is preliminary data.</text>
</comment>
<organism evidence="1 2">
    <name type="scientific">Rufibacter glacialis</name>
    <dbReference type="NCBI Taxonomy" id="1259555"/>
    <lineage>
        <taxon>Bacteria</taxon>
        <taxon>Pseudomonadati</taxon>
        <taxon>Bacteroidota</taxon>
        <taxon>Cytophagia</taxon>
        <taxon>Cytophagales</taxon>
        <taxon>Hymenobacteraceae</taxon>
        <taxon>Rufibacter</taxon>
    </lineage>
</organism>
<reference evidence="1 2" key="1">
    <citation type="submission" date="2024-08" db="EMBL/GenBank/DDBJ databases">
        <authorList>
            <person name="Wei W."/>
        </authorList>
    </citation>
    <scope>NUCLEOTIDE SEQUENCE [LARGE SCALE GENOMIC DNA]</scope>
    <source>
        <strain evidence="1 2">XU2</strain>
    </source>
</reference>
<dbReference type="Proteomes" id="UP001570846">
    <property type="component" value="Unassembled WGS sequence"/>
</dbReference>
<dbReference type="EMBL" id="JBGOGF010000005">
    <property type="protein sequence ID" value="MFA1771718.1"/>
    <property type="molecule type" value="Genomic_DNA"/>
</dbReference>
<proteinExistence type="predicted"/>
<keyword evidence="2" id="KW-1185">Reference proteome</keyword>
<protein>
    <submittedName>
        <fullName evidence="1">Uncharacterized protein</fullName>
    </submittedName>
</protein>
<accession>A0ABV4RF12</accession>
<gene>
    <name evidence="1" type="ORF">ACD591_10480</name>
</gene>